<feature type="chain" id="PRO_5006056391" evidence="1">
    <location>
        <begin position="19"/>
        <end position="75"/>
    </location>
</feature>
<dbReference type="PaxDb" id="39947-A0A0P0VMZ4"/>
<dbReference type="AlphaFoldDB" id="A0A0P0VMZ4"/>
<evidence type="ECO:0000313" key="2">
    <source>
        <dbReference type="EMBL" id="BAS80187.1"/>
    </source>
</evidence>
<accession>A0A0P0VMZ4</accession>
<evidence type="ECO:0000313" key="3">
    <source>
        <dbReference type="Proteomes" id="UP000059680"/>
    </source>
</evidence>
<reference evidence="3" key="1">
    <citation type="journal article" date="2005" name="Nature">
        <title>The map-based sequence of the rice genome.</title>
        <authorList>
            <consortium name="International rice genome sequencing project (IRGSP)"/>
            <person name="Matsumoto T."/>
            <person name="Wu J."/>
            <person name="Kanamori H."/>
            <person name="Katayose Y."/>
            <person name="Fujisawa M."/>
            <person name="Namiki N."/>
            <person name="Mizuno H."/>
            <person name="Yamamoto K."/>
            <person name="Antonio B.A."/>
            <person name="Baba T."/>
            <person name="Sakata K."/>
            <person name="Nagamura Y."/>
            <person name="Aoki H."/>
            <person name="Arikawa K."/>
            <person name="Arita K."/>
            <person name="Bito T."/>
            <person name="Chiden Y."/>
            <person name="Fujitsuka N."/>
            <person name="Fukunaka R."/>
            <person name="Hamada M."/>
            <person name="Harada C."/>
            <person name="Hayashi A."/>
            <person name="Hijishita S."/>
            <person name="Honda M."/>
            <person name="Hosokawa S."/>
            <person name="Ichikawa Y."/>
            <person name="Idonuma A."/>
            <person name="Iijima M."/>
            <person name="Ikeda M."/>
            <person name="Ikeno M."/>
            <person name="Ito K."/>
            <person name="Ito S."/>
            <person name="Ito T."/>
            <person name="Ito Y."/>
            <person name="Ito Y."/>
            <person name="Iwabuchi A."/>
            <person name="Kamiya K."/>
            <person name="Karasawa W."/>
            <person name="Kurita K."/>
            <person name="Katagiri S."/>
            <person name="Kikuta A."/>
            <person name="Kobayashi H."/>
            <person name="Kobayashi N."/>
            <person name="Machita K."/>
            <person name="Maehara T."/>
            <person name="Masukawa M."/>
            <person name="Mizubayashi T."/>
            <person name="Mukai Y."/>
            <person name="Nagasaki H."/>
            <person name="Nagata Y."/>
            <person name="Naito S."/>
            <person name="Nakashima M."/>
            <person name="Nakama Y."/>
            <person name="Nakamichi Y."/>
            <person name="Nakamura M."/>
            <person name="Meguro A."/>
            <person name="Negishi M."/>
            <person name="Ohta I."/>
            <person name="Ohta T."/>
            <person name="Okamoto M."/>
            <person name="Ono N."/>
            <person name="Saji S."/>
            <person name="Sakaguchi M."/>
            <person name="Sakai K."/>
            <person name="Shibata M."/>
            <person name="Shimokawa T."/>
            <person name="Song J."/>
            <person name="Takazaki Y."/>
            <person name="Terasawa K."/>
            <person name="Tsugane M."/>
            <person name="Tsuji K."/>
            <person name="Ueda S."/>
            <person name="Waki K."/>
            <person name="Yamagata H."/>
            <person name="Yamamoto M."/>
            <person name="Yamamoto S."/>
            <person name="Yamane H."/>
            <person name="Yoshiki S."/>
            <person name="Yoshihara R."/>
            <person name="Yukawa K."/>
            <person name="Zhong H."/>
            <person name="Yano M."/>
            <person name="Yuan Q."/>
            <person name="Ouyang S."/>
            <person name="Liu J."/>
            <person name="Jones K.M."/>
            <person name="Gansberger K."/>
            <person name="Moffat K."/>
            <person name="Hill J."/>
            <person name="Bera J."/>
            <person name="Fadrosh D."/>
            <person name="Jin S."/>
            <person name="Johri S."/>
            <person name="Kim M."/>
            <person name="Overton L."/>
            <person name="Reardon M."/>
            <person name="Tsitrin T."/>
            <person name="Vuong H."/>
            <person name="Weaver B."/>
            <person name="Ciecko A."/>
            <person name="Tallon L."/>
            <person name="Jackson J."/>
            <person name="Pai G."/>
            <person name="Aken S.V."/>
            <person name="Utterback T."/>
            <person name="Reidmuller S."/>
            <person name="Feldblyum T."/>
            <person name="Hsiao J."/>
            <person name="Zismann V."/>
            <person name="Iobst S."/>
            <person name="de Vazeille A.R."/>
            <person name="Buell C.R."/>
            <person name="Ying K."/>
            <person name="Li Y."/>
            <person name="Lu T."/>
            <person name="Huang Y."/>
            <person name="Zhao Q."/>
            <person name="Feng Q."/>
            <person name="Zhang L."/>
            <person name="Zhu J."/>
            <person name="Weng Q."/>
            <person name="Mu J."/>
            <person name="Lu Y."/>
            <person name="Fan D."/>
            <person name="Liu Y."/>
            <person name="Guan J."/>
            <person name="Zhang Y."/>
            <person name="Yu S."/>
            <person name="Liu X."/>
            <person name="Zhang Y."/>
            <person name="Hong G."/>
            <person name="Han B."/>
            <person name="Choisne N."/>
            <person name="Demange N."/>
            <person name="Orjeda G."/>
            <person name="Samain S."/>
            <person name="Cattolico L."/>
            <person name="Pelletier E."/>
            <person name="Couloux A."/>
            <person name="Segurens B."/>
            <person name="Wincker P."/>
            <person name="D'Hont A."/>
            <person name="Scarpelli C."/>
            <person name="Weissenbach J."/>
            <person name="Salanoubat M."/>
            <person name="Quetier F."/>
            <person name="Yu Y."/>
            <person name="Kim H.R."/>
            <person name="Rambo T."/>
            <person name="Currie J."/>
            <person name="Collura K."/>
            <person name="Luo M."/>
            <person name="Yang T."/>
            <person name="Ammiraju J.S.S."/>
            <person name="Engler F."/>
            <person name="Soderlund C."/>
            <person name="Wing R.A."/>
            <person name="Palmer L.E."/>
            <person name="de la Bastide M."/>
            <person name="Spiegel L."/>
            <person name="Nascimento L."/>
            <person name="Zutavern T."/>
            <person name="O'Shaughnessy A."/>
            <person name="Dike S."/>
            <person name="Dedhia N."/>
            <person name="Preston R."/>
            <person name="Balija V."/>
            <person name="McCombie W.R."/>
            <person name="Chow T."/>
            <person name="Chen H."/>
            <person name="Chung M."/>
            <person name="Chen C."/>
            <person name="Shaw J."/>
            <person name="Wu H."/>
            <person name="Hsiao K."/>
            <person name="Chao Y."/>
            <person name="Chu M."/>
            <person name="Cheng C."/>
            <person name="Hour A."/>
            <person name="Lee P."/>
            <person name="Lin S."/>
            <person name="Lin Y."/>
            <person name="Liou J."/>
            <person name="Liu S."/>
            <person name="Hsing Y."/>
            <person name="Raghuvanshi S."/>
            <person name="Mohanty A."/>
            <person name="Bharti A.K."/>
            <person name="Gaur A."/>
            <person name="Gupta V."/>
            <person name="Kumar D."/>
            <person name="Ravi V."/>
            <person name="Vij S."/>
            <person name="Kapur A."/>
            <person name="Khurana P."/>
            <person name="Khurana P."/>
            <person name="Khurana J.P."/>
            <person name="Tyagi A.K."/>
            <person name="Gaikwad K."/>
            <person name="Singh A."/>
            <person name="Dalal V."/>
            <person name="Srivastava S."/>
            <person name="Dixit A."/>
            <person name="Pal A.K."/>
            <person name="Ghazi I.A."/>
            <person name="Yadav M."/>
            <person name="Pandit A."/>
            <person name="Bhargava A."/>
            <person name="Sureshbabu K."/>
            <person name="Batra K."/>
            <person name="Sharma T.R."/>
            <person name="Mohapatra T."/>
            <person name="Singh N.K."/>
            <person name="Messing J."/>
            <person name="Nelson A.B."/>
            <person name="Fuks G."/>
            <person name="Kavchok S."/>
            <person name="Keizer G."/>
            <person name="Linton E."/>
            <person name="Llaca V."/>
            <person name="Song R."/>
            <person name="Tanyolac B."/>
            <person name="Young S."/>
            <person name="Ho-Il K."/>
            <person name="Hahn J.H."/>
            <person name="Sangsakoo G."/>
            <person name="Vanavichit A."/>
            <person name="de Mattos Luiz.A.T."/>
            <person name="Zimmer P.D."/>
            <person name="Malone G."/>
            <person name="Dellagostin O."/>
            <person name="de Oliveira A.C."/>
            <person name="Bevan M."/>
            <person name="Bancroft I."/>
            <person name="Minx P."/>
            <person name="Cordum H."/>
            <person name="Wilson R."/>
            <person name="Cheng Z."/>
            <person name="Jin W."/>
            <person name="Jiang J."/>
            <person name="Leong S.A."/>
            <person name="Iwama H."/>
            <person name="Gojobori T."/>
            <person name="Itoh T."/>
            <person name="Niimura Y."/>
            <person name="Fujii Y."/>
            <person name="Habara T."/>
            <person name="Sakai H."/>
            <person name="Sato Y."/>
            <person name="Wilson G."/>
            <person name="Kumar K."/>
            <person name="McCouch S."/>
            <person name="Juretic N."/>
            <person name="Hoen D."/>
            <person name="Wright S."/>
            <person name="Bruskiewich R."/>
            <person name="Bureau T."/>
            <person name="Miyao A."/>
            <person name="Hirochika H."/>
            <person name="Nishikawa T."/>
            <person name="Kadowaki K."/>
            <person name="Sugiura M."/>
            <person name="Burr B."/>
            <person name="Sasaki T."/>
        </authorList>
    </citation>
    <scope>NUCLEOTIDE SEQUENCE [LARGE SCALE GENOMIC DNA]</scope>
    <source>
        <strain evidence="3">cv. Nipponbare</strain>
    </source>
</reference>
<name>A0A0P0VMZ4_ORYSJ</name>
<sequence length="75" mass="8513">MMAAPRLLAGLMPVPVMGMVARWTRNTAKPIGSGARICFHQQRTEIRYATHKKPIYTSSNYTHTVNFLSKHDKLN</sequence>
<gene>
    <name evidence="2" type="ordered locus">Os02g0666250</name>
    <name evidence="2" type="ORF">OSNPB_020666250</name>
</gene>
<proteinExistence type="predicted"/>
<protein>
    <submittedName>
        <fullName evidence="2">Os02g0666250 protein</fullName>
    </submittedName>
</protein>
<dbReference type="Gramene" id="Os02t0666250-00">
    <property type="protein sequence ID" value="Os02t0666250-00"/>
    <property type="gene ID" value="Os02g0666250"/>
</dbReference>
<keyword evidence="3" id="KW-1185">Reference proteome</keyword>
<reference evidence="2 3" key="2">
    <citation type="journal article" date="2013" name="Plant Cell Physiol.">
        <title>Rice Annotation Project Database (RAP-DB): an integrative and interactive database for rice genomics.</title>
        <authorList>
            <person name="Sakai H."/>
            <person name="Lee S.S."/>
            <person name="Tanaka T."/>
            <person name="Numa H."/>
            <person name="Kim J."/>
            <person name="Kawahara Y."/>
            <person name="Wakimoto H."/>
            <person name="Yang C.C."/>
            <person name="Iwamoto M."/>
            <person name="Abe T."/>
            <person name="Yamada Y."/>
            <person name="Muto A."/>
            <person name="Inokuchi H."/>
            <person name="Ikemura T."/>
            <person name="Matsumoto T."/>
            <person name="Sasaki T."/>
            <person name="Itoh T."/>
        </authorList>
    </citation>
    <scope>NUCLEOTIDE SEQUENCE [LARGE SCALE GENOMIC DNA]</scope>
    <source>
        <strain evidence="3">cv. Nipponbare</strain>
    </source>
</reference>
<dbReference type="EMBL" id="AP014958">
    <property type="protein sequence ID" value="BAS80187.1"/>
    <property type="molecule type" value="Genomic_DNA"/>
</dbReference>
<dbReference type="Proteomes" id="UP000059680">
    <property type="component" value="Chromosome 2"/>
</dbReference>
<organism evidence="2 3">
    <name type="scientific">Oryza sativa subsp. japonica</name>
    <name type="common">Rice</name>
    <dbReference type="NCBI Taxonomy" id="39947"/>
    <lineage>
        <taxon>Eukaryota</taxon>
        <taxon>Viridiplantae</taxon>
        <taxon>Streptophyta</taxon>
        <taxon>Embryophyta</taxon>
        <taxon>Tracheophyta</taxon>
        <taxon>Spermatophyta</taxon>
        <taxon>Magnoliopsida</taxon>
        <taxon>Liliopsida</taxon>
        <taxon>Poales</taxon>
        <taxon>Poaceae</taxon>
        <taxon>BOP clade</taxon>
        <taxon>Oryzoideae</taxon>
        <taxon>Oryzeae</taxon>
        <taxon>Oryzinae</taxon>
        <taxon>Oryza</taxon>
        <taxon>Oryza sativa</taxon>
    </lineage>
</organism>
<feature type="signal peptide" evidence="1">
    <location>
        <begin position="1"/>
        <end position="18"/>
    </location>
</feature>
<evidence type="ECO:0000256" key="1">
    <source>
        <dbReference type="SAM" id="SignalP"/>
    </source>
</evidence>
<dbReference type="InParanoid" id="A0A0P0VMZ4"/>
<keyword evidence="1" id="KW-0732">Signal</keyword>
<reference evidence="2 3" key="3">
    <citation type="journal article" date="2013" name="Rice">
        <title>Improvement of the Oryza sativa Nipponbare reference genome using next generation sequence and optical map data.</title>
        <authorList>
            <person name="Kawahara Y."/>
            <person name="de la Bastide M."/>
            <person name="Hamilton J.P."/>
            <person name="Kanamori H."/>
            <person name="McCombie W.R."/>
            <person name="Ouyang S."/>
            <person name="Schwartz D.C."/>
            <person name="Tanaka T."/>
            <person name="Wu J."/>
            <person name="Zhou S."/>
            <person name="Childs K.L."/>
            <person name="Davidson R.M."/>
            <person name="Lin H."/>
            <person name="Quesada-Ocampo L."/>
            <person name="Vaillancourt B."/>
            <person name="Sakai H."/>
            <person name="Lee S.S."/>
            <person name="Kim J."/>
            <person name="Numa H."/>
            <person name="Itoh T."/>
            <person name="Buell C.R."/>
            <person name="Matsumoto T."/>
        </authorList>
    </citation>
    <scope>NUCLEOTIDE SEQUENCE [LARGE SCALE GENOMIC DNA]</scope>
    <source>
        <strain evidence="3">cv. Nipponbare</strain>
    </source>
</reference>